<dbReference type="InterPro" id="IPR002492">
    <property type="entry name" value="Transposase_Tc1-like"/>
</dbReference>
<evidence type="ECO:0000313" key="2">
    <source>
        <dbReference type="EMBL" id="GBN62771.1"/>
    </source>
</evidence>
<dbReference type="GO" id="GO:0006313">
    <property type="term" value="P:DNA transposition"/>
    <property type="evidence" value="ECO:0007669"/>
    <property type="project" value="InterPro"/>
</dbReference>
<dbReference type="Proteomes" id="UP000499080">
    <property type="component" value="Unassembled WGS sequence"/>
</dbReference>
<evidence type="ECO:0000259" key="1">
    <source>
        <dbReference type="Pfam" id="PF01498"/>
    </source>
</evidence>
<protein>
    <recommendedName>
        <fullName evidence="1">Transposase Tc1-like domain-containing protein</fullName>
    </recommendedName>
</protein>
<dbReference type="GO" id="GO:0003677">
    <property type="term" value="F:DNA binding"/>
    <property type="evidence" value="ECO:0007669"/>
    <property type="project" value="InterPro"/>
</dbReference>
<keyword evidence="3" id="KW-1185">Reference proteome</keyword>
<feature type="domain" description="Transposase Tc1-like" evidence="1">
    <location>
        <begin position="51"/>
        <end position="96"/>
    </location>
</feature>
<evidence type="ECO:0000313" key="3">
    <source>
        <dbReference type="Proteomes" id="UP000499080"/>
    </source>
</evidence>
<dbReference type="EMBL" id="BGPR01013909">
    <property type="protein sequence ID" value="GBN62771.1"/>
    <property type="molecule type" value="Genomic_DNA"/>
</dbReference>
<accession>A0A4Y2QHK0</accession>
<gene>
    <name evidence="2" type="ORF">AVEN_104875_1</name>
</gene>
<dbReference type="GO" id="GO:0015074">
    <property type="term" value="P:DNA integration"/>
    <property type="evidence" value="ECO:0007669"/>
    <property type="project" value="InterPro"/>
</dbReference>
<reference evidence="2 3" key="1">
    <citation type="journal article" date="2019" name="Sci. Rep.">
        <title>Orb-weaving spider Araneus ventricosus genome elucidates the spidroin gene catalogue.</title>
        <authorList>
            <person name="Kono N."/>
            <person name="Nakamura H."/>
            <person name="Ohtoshi R."/>
            <person name="Moran D.A.P."/>
            <person name="Shinohara A."/>
            <person name="Yoshida Y."/>
            <person name="Fujiwara M."/>
            <person name="Mori M."/>
            <person name="Tomita M."/>
            <person name="Arakawa K."/>
        </authorList>
    </citation>
    <scope>NUCLEOTIDE SEQUENCE [LARGE SCALE GENOMIC DNA]</scope>
</reference>
<name>A0A4Y2QHK0_ARAVE</name>
<dbReference type="Pfam" id="PF01498">
    <property type="entry name" value="HTH_Tnp_Tc3_2"/>
    <property type="match status" value="1"/>
</dbReference>
<sequence length="98" mass="10919">MAYHLTNTSGPEPIVCNKMVECETFCNSWTVDCISKSNQLFEGTAVEDLELILFATRHRAATPTHLRSLVEASGRLISRSTVRRRLHGGGLHARRPVV</sequence>
<organism evidence="2 3">
    <name type="scientific">Araneus ventricosus</name>
    <name type="common">Orbweaver spider</name>
    <name type="synonym">Epeira ventricosa</name>
    <dbReference type="NCBI Taxonomy" id="182803"/>
    <lineage>
        <taxon>Eukaryota</taxon>
        <taxon>Metazoa</taxon>
        <taxon>Ecdysozoa</taxon>
        <taxon>Arthropoda</taxon>
        <taxon>Chelicerata</taxon>
        <taxon>Arachnida</taxon>
        <taxon>Araneae</taxon>
        <taxon>Araneomorphae</taxon>
        <taxon>Entelegynae</taxon>
        <taxon>Araneoidea</taxon>
        <taxon>Araneidae</taxon>
        <taxon>Araneus</taxon>
    </lineage>
</organism>
<proteinExistence type="predicted"/>
<dbReference type="AlphaFoldDB" id="A0A4Y2QHK0"/>
<comment type="caution">
    <text evidence="2">The sequence shown here is derived from an EMBL/GenBank/DDBJ whole genome shotgun (WGS) entry which is preliminary data.</text>
</comment>